<feature type="compositionally biased region" description="Basic and acidic residues" evidence="2">
    <location>
        <begin position="155"/>
        <end position="165"/>
    </location>
</feature>
<evidence type="ECO:0000256" key="1">
    <source>
        <dbReference type="SAM" id="Coils"/>
    </source>
</evidence>
<dbReference type="Proteomes" id="UP001295684">
    <property type="component" value="Unassembled WGS sequence"/>
</dbReference>
<accession>A0AAD2D230</accession>
<keyword evidence="4" id="KW-1185">Reference proteome</keyword>
<feature type="compositionally biased region" description="Basic and acidic residues" evidence="2">
    <location>
        <begin position="73"/>
        <end position="84"/>
    </location>
</feature>
<evidence type="ECO:0000313" key="4">
    <source>
        <dbReference type="Proteomes" id="UP001295684"/>
    </source>
</evidence>
<name>A0AAD2D230_EUPCR</name>
<evidence type="ECO:0000256" key="2">
    <source>
        <dbReference type="SAM" id="MobiDB-lite"/>
    </source>
</evidence>
<sequence>MEAKDNPLFQRLMKKHQKLSFSSSDESENSSNGDMSDEEKEVNIENVGKEKKEEEMDVLEDNNKENFNTNNLDGKHEEEQDGEGKITIADLLEDVQSYQPKDNKMDEVFNFEPENKSDTHNQPSEDEKSNSKSEDHTSHHDSDNVSSTTSENDEIEHKFQEDLKKSQNINNSCNNSNDEEEKESPQKKNADNFQKDDLDSEMTSIIPEDTPSKMSDMNTEEPKIAGIETLNSLFQKHDEGLEALFQAKSDKEESDKDQSDSEESSSSSYDDTERVEEKIKEKQAKQNLPASIGNPQVNPKFDKSIPVHDKMMQLYFKADEYIEEASCEQSLLSTARVDVPASPEKHNITEEEESEIPLDFSRISPDDDKVQFKKELEIGSNFLSESEEKPSAIKKSFNYDQPAGEKFRKLNYSDSEDGEFYKNDFQQKMQEDPEVQDTMQQFFGYEKVDKPIPYVPEKASEHPKRCYNKKSDALLNMAKIMTNYKRIQMLHCFKKLNLEVVVGKYTHKIQSAAAMVDKMSKFSRNFIAINSLSSVFKKKSIKNLAKRFQHWKCLTKLSSQSQKEKTQELHSESEQKILNAYKDSVAKLEMIEQQYSQENNKLRNQLQGALKEVDSQKSLITTQKKTIKNLESLSNTVSEAVCPRCNISLEDSMVLKHEDMHEVDKDKIQKLEQALQQKDREMNNIFKHLEEKNHHERMFKQEIHMKNQQIIQMEKERFGIINENKQLRIERTNFSEQLKILQDSIKNLKKSKLKDDKLMIDAYIQTGSKVVDACTQSEEFKVQEEIPRPKIPSEAPSNLKRGGIARKNSKRGMKRPPSKLSFSKNSPPSVPESPSPSNFSHTTAGRDSETLANELILLNREVSNLKAQLRKSLKSMKLLEKEKNTLSKNYETKQKNYDILKEEAEALMETLSTDKYKKIRVIESEKNKYQKLAQELQKAISREHEMREIQDQHIAELENRLRASQN</sequence>
<dbReference type="EMBL" id="CAMPGE010019753">
    <property type="protein sequence ID" value="CAI2378064.1"/>
    <property type="molecule type" value="Genomic_DNA"/>
</dbReference>
<protein>
    <submittedName>
        <fullName evidence="3">Uncharacterized protein</fullName>
    </submittedName>
</protein>
<keyword evidence="1" id="KW-0175">Coiled coil</keyword>
<feature type="compositionally biased region" description="Polar residues" evidence="2">
    <location>
        <begin position="285"/>
        <end position="297"/>
    </location>
</feature>
<comment type="caution">
    <text evidence="3">The sequence shown here is derived from an EMBL/GenBank/DDBJ whole genome shotgun (WGS) entry which is preliminary data.</text>
</comment>
<proteinExistence type="predicted"/>
<feature type="compositionally biased region" description="Basic and acidic residues" evidence="2">
    <location>
        <begin position="271"/>
        <end position="284"/>
    </location>
</feature>
<feature type="compositionally biased region" description="Basic and acidic residues" evidence="2">
    <location>
        <begin position="183"/>
        <end position="197"/>
    </location>
</feature>
<gene>
    <name evidence="3" type="ORF">ECRASSUSDP1_LOCUS19456</name>
</gene>
<organism evidence="3 4">
    <name type="scientific">Euplotes crassus</name>
    <dbReference type="NCBI Taxonomy" id="5936"/>
    <lineage>
        <taxon>Eukaryota</taxon>
        <taxon>Sar</taxon>
        <taxon>Alveolata</taxon>
        <taxon>Ciliophora</taxon>
        <taxon>Intramacronucleata</taxon>
        <taxon>Spirotrichea</taxon>
        <taxon>Hypotrichia</taxon>
        <taxon>Euplotida</taxon>
        <taxon>Euplotidae</taxon>
        <taxon>Moneuplotes</taxon>
    </lineage>
</organism>
<feature type="coiled-coil region" evidence="1">
    <location>
        <begin position="585"/>
        <end position="619"/>
    </location>
</feature>
<feature type="compositionally biased region" description="Basic and acidic residues" evidence="2">
    <location>
        <begin position="41"/>
        <end position="54"/>
    </location>
</feature>
<feature type="compositionally biased region" description="Basic residues" evidence="2">
    <location>
        <begin position="803"/>
        <end position="817"/>
    </location>
</feature>
<feature type="compositionally biased region" description="Low complexity" evidence="2">
    <location>
        <begin position="166"/>
        <end position="176"/>
    </location>
</feature>
<feature type="region of interest" description="Disordered" evidence="2">
    <location>
        <begin position="1"/>
        <end position="304"/>
    </location>
</feature>
<feature type="region of interest" description="Disordered" evidence="2">
    <location>
        <begin position="781"/>
        <end position="845"/>
    </location>
</feature>
<feature type="coiled-coil region" evidence="1">
    <location>
        <begin position="848"/>
        <end position="942"/>
    </location>
</feature>
<feature type="compositionally biased region" description="Basic and acidic residues" evidence="2">
    <location>
        <begin position="101"/>
        <end position="143"/>
    </location>
</feature>
<evidence type="ECO:0000313" key="3">
    <source>
        <dbReference type="EMBL" id="CAI2378064.1"/>
    </source>
</evidence>
<reference evidence="3" key="1">
    <citation type="submission" date="2023-07" db="EMBL/GenBank/DDBJ databases">
        <authorList>
            <consortium name="AG Swart"/>
            <person name="Singh M."/>
            <person name="Singh A."/>
            <person name="Seah K."/>
            <person name="Emmerich C."/>
        </authorList>
    </citation>
    <scope>NUCLEOTIDE SEQUENCE</scope>
    <source>
        <strain evidence="3">DP1</strain>
    </source>
</reference>
<feature type="coiled-coil region" evidence="1">
    <location>
        <begin position="724"/>
        <end position="751"/>
    </location>
</feature>
<feature type="coiled-coil region" evidence="1">
    <location>
        <begin position="661"/>
        <end position="688"/>
    </location>
</feature>
<dbReference type="AlphaFoldDB" id="A0AAD2D230"/>
<feature type="compositionally biased region" description="Basic and acidic residues" evidence="2">
    <location>
        <begin position="248"/>
        <end position="259"/>
    </location>
</feature>
<feature type="compositionally biased region" description="Low complexity" evidence="2">
    <location>
        <begin position="20"/>
        <end position="34"/>
    </location>
</feature>